<evidence type="ECO:0000313" key="10">
    <source>
        <dbReference type="EMBL" id="PWY92597.1"/>
    </source>
</evidence>
<keyword evidence="5" id="KW-0653">Protein transport</keyword>
<keyword evidence="6" id="KW-0333">Golgi apparatus</keyword>
<dbReference type="GO" id="GO:0015031">
    <property type="term" value="P:protein transport"/>
    <property type="evidence" value="ECO:0007669"/>
    <property type="project" value="UniProtKB-KW"/>
</dbReference>
<dbReference type="GO" id="GO:0000139">
    <property type="term" value="C:Golgi membrane"/>
    <property type="evidence" value="ECO:0007669"/>
    <property type="project" value="UniProtKB-SubCell"/>
</dbReference>
<dbReference type="PANTHER" id="PTHR21311:SF0">
    <property type="entry name" value="CONSERVED OLIGOMERIC GOLGI COMPLEX SUBUNIT 8"/>
    <property type="match status" value="1"/>
</dbReference>
<organism evidence="10 11">
    <name type="scientific">Aspergillus heteromorphus CBS 117.55</name>
    <dbReference type="NCBI Taxonomy" id="1448321"/>
    <lineage>
        <taxon>Eukaryota</taxon>
        <taxon>Fungi</taxon>
        <taxon>Dikarya</taxon>
        <taxon>Ascomycota</taxon>
        <taxon>Pezizomycotina</taxon>
        <taxon>Eurotiomycetes</taxon>
        <taxon>Eurotiomycetidae</taxon>
        <taxon>Eurotiales</taxon>
        <taxon>Aspergillaceae</taxon>
        <taxon>Aspergillus</taxon>
        <taxon>Aspergillus subgen. Circumdati</taxon>
    </lineage>
</organism>
<dbReference type="RefSeq" id="XP_025404336.1">
    <property type="nucleotide sequence ID" value="XM_025547024.1"/>
</dbReference>
<dbReference type="OrthoDB" id="1661054at2759"/>
<evidence type="ECO:0000256" key="4">
    <source>
        <dbReference type="ARBA" id="ARBA00022448"/>
    </source>
</evidence>
<dbReference type="InterPro" id="IPR007255">
    <property type="entry name" value="COG8"/>
</dbReference>
<name>A0A317X4Z2_9EURO</name>
<keyword evidence="11" id="KW-1185">Reference proteome</keyword>
<evidence type="ECO:0000256" key="3">
    <source>
        <dbReference type="ARBA" id="ARBA00020983"/>
    </source>
</evidence>
<evidence type="ECO:0000313" key="11">
    <source>
        <dbReference type="Proteomes" id="UP000247233"/>
    </source>
</evidence>
<evidence type="ECO:0000256" key="5">
    <source>
        <dbReference type="ARBA" id="ARBA00022927"/>
    </source>
</evidence>
<feature type="region of interest" description="Disordered" evidence="9">
    <location>
        <begin position="312"/>
        <end position="333"/>
    </location>
</feature>
<dbReference type="GO" id="GO:0006891">
    <property type="term" value="P:intra-Golgi vesicle-mediated transport"/>
    <property type="evidence" value="ECO:0007669"/>
    <property type="project" value="TreeGrafter"/>
</dbReference>
<accession>A0A317X4Z2</accession>
<evidence type="ECO:0000256" key="6">
    <source>
        <dbReference type="ARBA" id="ARBA00023034"/>
    </source>
</evidence>
<keyword evidence="7" id="KW-0472">Membrane</keyword>
<dbReference type="PANTHER" id="PTHR21311">
    <property type="entry name" value="CONSERVED OLIGOMERIC GOLGI COMPLEX COMPONENT 8"/>
    <property type="match status" value="1"/>
</dbReference>
<proteinExistence type="inferred from homology"/>
<keyword evidence="4" id="KW-0813">Transport</keyword>
<evidence type="ECO:0000256" key="2">
    <source>
        <dbReference type="ARBA" id="ARBA00006419"/>
    </source>
</evidence>
<evidence type="ECO:0000256" key="9">
    <source>
        <dbReference type="SAM" id="MobiDB-lite"/>
    </source>
</evidence>
<gene>
    <name evidence="10" type="ORF">BO70DRAFT_402694</name>
</gene>
<sequence length="515" mass="56471">MSVSYCSPPSSRHRVLWSIRVATAIHISIAKELAIDPSLGLLDRGLLHPRDPERDITTTQYLNRLPTLSLQALQSTESQSLAQSSHSTLLSLQALSNRSHKAFVASADSLSNLRTSIPQLTRDAHQLRDAIPRLDEETVRFSSKYSRAAENVALERRKKVMQLARNVDRLSDILELPTLLSTAVSSAAASSGATGSSTTYSTALDLYAHIKRLQTLYPESPLIKDVVSQAEDAMKDMTSNLIAGLRAQNLRLAAAMRTVGWLRRVAPELDNLQKDGSTGSGEGAFGAIFLICRLANLITMLEALDPLRELADQETQRRTQHADPKNGATGAWSEGHQTEKYLKRYIEIFREQSFAIVSLYKNIFTADQSESELAVAGLRGIDARVKAAVSRPARKEDPLQCLPPALATFPMHLIQLLTETLRMYLPNVRDKSSRESLLTQVLYCAASLGRLGGDFGMILTELGDADNDDEDELAYEWEEVTRKHRALAGRLEQLTGGGATAGASSKATLRIASPV</sequence>
<dbReference type="GeneID" id="37069261"/>
<dbReference type="VEuPathDB" id="FungiDB:BO70DRAFT_402694"/>
<evidence type="ECO:0000256" key="7">
    <source>
        <dbReference type="ARBA" id="ARBA00023136"/>
    </source>
</evidence>
<dbReference type="EMBL" id="MSFL01000001">
    <property type="protein sequence ID" value="PWY92597.1"/>
    <property type="molecule type" value="Genomic_DNA"/>
</dbReference>
<comment type="similarity">
    <text evidence="2">Belongs to the COG8 family.</text>
</comment>
<dbReference type="GO" id="GO:0017119">
    <property type="term" value="C:Golgi transport complex"/>
    <property type="evidence" value="ECO:0007669"/>
    <property type="project" value="InterPro"/>
</dbReference>
<dbReference type="STRING" id="1448321.A0A317X4Z2"/>
<protein>
    <recommendedName>
        <fullName evidence="3">Conserved oligomeric Golgi complex subunit 8</fullName>
    </recommendedName>
    <alternativeName>
        <fullName evidence="8">Component of oligomeric Golgi complex 8</fullName>
    </alternativeName>
</protein>
<evidence type="ECO:0000256" key="1">
    <source>
        <dbReference type="ARBA" id="ARBA00004395"/>
    </source>
</evidence>
<dbReference type="AlphaFoldDB" id="A0A317X4Z2"/>
<dbReference type="Proteomes" id="UP000247233">
    <property type="component" value="Unassembled WGS sequence"/>
</dbReference>
<dbReference type="Pfam" id="PF04124">
    <property type="entry name" value="Dor1"/>
    <property type="match status" value="1"/>
</dbReference>
<comment type="subcellular location">
    <subcellularLocation>
        <location evidence="1">Golgi apparatus membrane</location>
        <topology evidence="1">Peripheral membrane protein</topology>
    </subcellularLocation>
</comment>
<reference evidence="10 11" key="1">
    <citation type="submission" date="2016-12" db="EMBL/GenBank/DDBJ databases">
        <title>The genomes of Aspergillus section Nigri reveals drivers in fungal speciation.</title>
        <authorList>
            <consortium name="DOE Joint Genome Institute"/>
            <person name="Vesth T.C."/>
            <person name="Nybo J."/>
            <person name="Theobald S."/>
            <person name="Brandl J."/>
            <person name="Frisvad J.C."/>
            <person name="Nielsen K.F."/>
            <person name="Lyhne E.K."/>
            <person name="Kogle M.E."/>
            <person name="Kuo A."/>
            <person name="Riley R."/>
            <person name="Clum A."/>
            <person name="Nolan M."/>
            <person name="Lipzen A."/>
            <person name="Salamov A."/>
            <person name="Henrissat B."/>
            <person name="Wiebenga A."/>
            <person name="De Vries R.P."/>
            <person name="Grigoriev I.V."/>
            <person name="Mortensen U.H."/>
            <person name="Andersen M.R."/>
            <person name="Baker S.E."/>
        </authorList>
    </citation>
    <scope>NUCLEOTIDE SEQUENCE [LARGE SCALE GENOMIC DNA]</scope>
    <source>
        <strain evidence="10 11">CBS 117.55</strain>
    </source>
</reference>
<comment type="caution">
    <text evidence="10">The sequence shown here is derived from an EMBL/GenBank/DDBJ whole genome shotgun (WGS) entry which is preliminary data.</text>
</comment>
<feature type="compositionally biased region" description="Basic and acidic residues" evidence="9">
    <location>
        <begin position="312"/>
        <end position="324"/>
    </location>
</feature>
<evidence type="ECO:0000256" key="8">
    <source>
        <dbReference type="ARBA" id="ARBA00031347"/>
    </source>
</evidence>